<organism evidence="1 2">
    <name type="scientific">Leptidea sinapis</name>
    <dbReference type="NCBI Taxonomy" id="189913"/>
    <lineage>
        <taxon>Eukaryota</taxon>
        <taxon>Metazoa</taxon>
        <taxon>Ecdysozoa</taxon>
        <taxon>Arthropoda</taxon>
        <taxon>Hexapoda</taxon>
        <taxon>Insecta</taxon>
        <taxon>Pterygota</taxon>
        <taxon>Neoptera</taxon>
        <taxon>Endopterygota</taxon>
        <taxon>Lepidoptera</taxon>
        <taxon>Glossata</taxon>
        <taxon>Ditrysia</taxon>
        <taxon>Papilionoidea</taxon>
        <taxon>Pieridae</taxon>
        <taxon>Dismorphiinae</taxon>
        <taxon>Leptidea</taxon>
    </lineage>
</organism>
<protein>
    <submittedName>
        <fullName evidence="1">Uncharacterized protein</fullName>
    </submittedName>
</protein>
<keyword evidence="2" id="KW-1185">Reference proteome</keyword>
<reference evidence="1 2" key="1">
    <citation type="submission" date="2017-07" db="EMBL/GenBank/DDBJ databases">
        <authorList>
            <person name="Talla V."/>
            <person name="Backstrom N."/>
        </authorList>
    </citation>
    <scope>NUCLEOTIDE SEQUENCE [LARGE SCALE GENOMIC DNA]</scope>
</reference>
<dbReference type="Proteomes" id="UP000324832">
    <property type="component" value="Unassembled WGS sequence"/>
</dbReference>
<accession>A0A5E4QAN1</accession>
<evidence type="ECO:0000313" key="2">
    <source>
        <dbReference type="Proteomes" id="UP000324832"/>
    </source>
</evidence>
<evidence type="ECO:0000313" key="1">
    <source>
        <dbReference type="EMBL" id="VVC94490.1"/>
    </source>
</evidence>
<dbReference type="EMBL" id="FZQP02002004">
    <property type="protein sequence ID" value="VVC94490.1"/>
    <property type="molecule type" value="Genomic_DNA"/>
</dbReference>
<proteinExistence type="predicted"/>
<dbReference type="AlphaFoldDB" id="A0A5E4QAN1"/>
<gene>
    <name evidence="1" type="ORF">LSINAPIS_LOCUS6425</name>
</gene>
<name>A0A5E4QAN1_9NEOP</name>
<sequence length="111" mass="12464">MCATVRHELISDQHSTLKVNQPRVATTECRPTKQTTSKLLTVRPLQSALVTPAANDFILVTTRDIQIQSSEQNNKTSKSCLSTSYNNYYKIATLIVRLINCATQKRVQVQV</sequence>